<dbReference type="Proteomes" id="UP000182652">
    <property type="component" value="Unassembled WGS sequence"/>
</dbReference>
<dbReference type="GO" id="GO:0008483">
    <property type="term" value="F:transaminase activity"/>
    <property type="evidence" value="ECO:0007669"/>
    <property type="project" value="UniProtKB-KW"/>
</dbReference>
<reference evidence="7 8" key="1">
    <citation type="submission" date="2016-10" db="EMBL/GenBank/DDBJ databases">
        <authorList>
            <person name="de Groot N.N."/>
        </authorList>
    </citation>
    <scope>NUCLEOTIDE SEQUENCE [LARGE SCALE GENOMIC DNA]</scope>
    <source>
        <strain evidence="7 8">DSM 10495</strain>
    </source>
</reference>
<dbReference type="GO" id="GO:0003677">
    <property type="term" value="F:DNA binding"/>
    <property type="evidence" value="ECO:0007669"/>
    <property type="project" value="UniProtKB-KW"/>
</dbReference>
<evidence type="ECO:0000256" key="4">
    <source>
        <dbReference type="ARBA" id="ARBA00023125"/>
    </source>
</evidence>
<dbReference type="GO" id="GO:0003700">
    <property type="term" value="F:DNA-binding transcription factor activity"/>
    <property type="evidence" value="ECO:0007669"/>
    <property type="project" value="InterPro"/>
</dbReference>
<feature type="domain" description="HTH gntR-type" evidence="6">
    <location>
        <begin position="22"/>
        <end position="92"/>
    </location>
</feature>
<dbReference type="InterPro" id="IPR000524">
    <property type="entry name" value="Tscrpt_reg_HTH_GntR"/>
</dbReference>
<comment type="similarity">
    <text evidence="1">In the C-terminal section; belongs to the class-I pyridoxal-phosphate-dependent aminotransferase family.</text>
</comment>
<dbReference type="PANTHER" id="PTHR46577">
    <property type="entry name" value="HTH-TYPE TRANSCRIPTIONAL REGULATORY PROTEIN GABR"/>
    <property type="match status" value="1"/>
</dbReference>
<dbReference type="RefSeq" id="WP_066214843.1">
    <property type="nucleotide sequence ID" value="NZ_FNSN01000004.1"/>
</dbReference>
<gene>
    <name evidence="7" type="ORF">SAMN04489745_3300</name>
</gene>
<dbReference type="InterPro" id="IPR004839">
    <property type="entry name" value="Aminotransferase_I/II_large"/>
</dbReference>
<dbReference type="PANTHER" id="PTHR46577:SF1">
    <property type="entry name" value="HTH-TYPE TRANSCRIPTIONAL REGULATORY PROTEIN GABR"/>
    <property type="match status" value="1"/>
</dbReference>
<keyword evidence="7" id="KW-0808">Transferase</keyword>
<dbReference type="InterPro" id="IPR036388">
    <property type="entry name" value="WH-like_DNA-bd_sf"/>
</dbReference>
<dbReference type="Gene3D" id="3.40.640.10">
    <property type="entry name" value="Type I PLP-dependent aspartate aminotransferase-like (Major domain)"/>
    <property type="match status" value="1"/>
</dbReference>
<dbReference type="Gene3D" id="1.10.10.10">
    <property type="entry name" value="Winged helix-like DNA-binding domain superfamily/Winged helix DNA-binding domain"/>
    <property type="match status" value="1"/>
</dbReference>
<dbReference type="InterPro" id="IPR015424">
    <property type="entry name" value="PyrdxlP-dep_Trfase"/>
</dbReference>
<evidence type="ECO:0000313" key="7">
    <source>
        <dbReference type="EMBL" id="SEC83850.1"/>
    </source>
</evidence>
<evidence type="ECO:0000256" key="5">
    <source>
        <dbReference type="ARBA" id="ARBA00023163"/>
    </source>
</evidence>
<sequence length="495" mass="52764">MHQATSGTVFVRLLGEWRRGSAPAYRELADVVRLLILDGRLPLDSALPSERTLALALGVSRTTVTAAYNALREEGYLSAGQGTRARTSIPSRAGEEDPWAARADYAPGLRAPHGVVDFAYACLPANGAAVHQAYTAALSELPALLPGFGYDSYGLPELREAIAAKFTAEGLPTTVDQVMVTGGAQQAMALALAAFVTPGSRVLVEHPSYPHALDAIGARQCKAVPLAFPLTDGWDVDGFEAALARHRPAAAYLIPDFQNPTGRLMPAEQRRRVARAAAASGTMLIADETLRDIDFDGTAPPHLGSYAPGVVTIGSLSKTHWGGLRIGWARSSAENIQRMARARTPLDLGGPVAEQLAGRHILQHDLPGLGPRLNELRAQRDTLLALLEEHLPEWRTEVPDGGLSVWCRLPRQGAHGEAVSSAALTLLAAQRGVRLAAGPRFGVGGAFEHFLRLPFTLPADDLERGVLALKDAQAQLLRTPGLRRRLPEPPAVAIA</sequence>
<dbReference type="SUPFAM" id="SSF46785">
    <property type="entry name" value="Winged helix' DNA-binding domain"/>
    <property type="match status" value="1"/>
</dbReference>
<keyword evidence="5" id="KW-0804">Transcription</keyword>
<dbReference type="PROSITE" id="PS50949">
    <property type="entry name" value="HTH_GNTR"/>
    <property type="match status" value="1"/>
</dbReference>
<keyword evidence="3" id="KW-0805">Transcription regulation</keyword>
<dbReference type="EMBL" id="FNSN01000004">
    <property type="protein sequence ID" value="SEC83850.1"/>
    <property type="molecule type" value="Genomic_DNA"/>
</dbReference>
<evidence type="ECO:0000313" key="8">
    <source>
        <dbReference type="Proteomes" id="UP000182652"/>
    </source>
</evidence>
<dbReference type="InterPro" id="IPR051446">
    <property type="entry name" value="HTH_trans_reg/aminotransferase"/>
</dbReference>
<dbReference type="InterPro" id="IPR036390">
    <property type="entry name" value="WH_DNA-bd_sf"/>
</dbReference>
<dbReference type="GO" id="GO:0030170">
    <property type="term" value="F:pyridoxal phosphate binding"/>
    <property type="evidence" value="ECO:0007669"/>
    <property type="project" value="InterPro"/>
</dbReference>
<evidence type="ECO:0000256" key="1">
    <source>
        <dbReference type="ARBA" id="ARBA00005384"/>
    </source>
</evidence>
<evidence type="ECO:0000256" key="3">
    <source>
        <dbReference type="ARBA" id="ARBA00023015"/>
    </source>
</evidence>
<accession>A0A1H4VSJ8</accession>
<dbReference type="AlphaFoldDB" id="A0A1H4VSJ8"/>
<dbReference type="STRING" id="156980.SAMN04489745_3300"/>
<protein>
    <submittedName>
        <fullName evidence="7">DNA-binding transcriptional regulator, MocR family, contains an aminotransferase domain</fullName>
    </submittedName>
</protein>
<keyword evidence="2" id="KW-0663">Pyridoxal phosphate</keyword>
<keyword evidence="7" id="KW-0032">Aminotransferase</keyword>
<keyword evidence="8" id="KW-1185">Reference proteome</keyword>
<dbReference type="PRINTS" id="PR00035">
    <property type="entry name" value="HTHGNTR"/>
</dbReference>
<dbReference type="CDD" id="cd07377">
    <property type="entry name" value="WHTH_GntR"/>
    <property type="match status" value="1"/>
</dbReference>
<dbReference type="Pfam" id="PF00155">
    <property type="entry name" value="Aminotran_1_2"/>
    <property type="match status" value="1"/>
</dbReference>
<name>A0A1H4VSJ8_9MICC</name>
<evidence type="ECO:0000259" key="6">
    <source>
        <dbReference type="PROSITE" id="PS50949"/>
    </source>
</evidence>
<proteinExistence type="inferred from homology"/>
<evidence type="ECO:0000256" key="2">
    <source>
        <dbReference type="ARBA" id="ARBA00022898"/>
    </source>
</evidence>
<dbReference type="SMART" id="SM00345">
    <property type="entry name" value="HTH_GNTR"/>
    <property type="match status" value="1"/>
</dbReference>
<organism evidence="7 8">
    <name type="scientific">Arthrobacter woluwensis</name>
    <dbReference type="NCBI Taxonomy" id="156980"/>
    <lineage>
        <taxon>Bacteria</taxon>
        <taxon>Bacillati</taxon>
        <taxon>Actinomycetota</taxon>
        <taxon>Actinomycetes</taxon>
        <taxon>Micrococcales</taxon>
        <taxon>Micrococcaceae</taxon>
        <taxon>Arthrobacter</taxon>
    </lineage>
</organism>
<dbReference type="InterPro" id="IPR015421">
    <property type="entry name" value="PyrdxlP-dep_Trfase_major"/>
</dbReference>
<dbReference type="CDD" id="cd00609">
    <property type="entry name" value="AAT_like"/>
    <property type="match status" value="1"/>
</dbReference>
<keyword evidence="4 7" id="KW-0238">DNA-binding</keyword>
<dbReference type="SUPFAM" id="SSF53383">
    <property type="entry name" value="PLP-dependent transferases"/>
    <property type="match status" value="1"/>
</dbReference>
<dbReference type="Pfam" id="PF00392">
    <property type="entry name" value="GntR"/>
    <property type="match status" value="1"/>
</dbReference>